<sequence>MRPRHLLSKLTLNHHNIKTLGVCLLLSVGLMSFGRGAYIQLKAYVAQWLIESAWQQQQLTGIPHKPWSWADTHPVAKLMLPGQSPLMVLSGVSGRNLAFGPTLQLNTAAPSDHYSANNSHGNVVIFGHNDTHFRPLGTLKQGDRLSLTNVNGQTIDYQITQMAIVDEHQVQVAQDTTEAVLTLITCYPFDSLSSGGPLRYVVRAERIAHFNAGSR</sequence>
<dbReference type="STRING" id="1195763.ABT56_11375"/>
<protein>
    <recommendedName>
        <fullName evidence="4">Sortase</fullName>
    </recommendedName>
</protein>
<name>A0A0J1H156_9GAMM</name>
<dbReference type="InterPro" id="IPR023365">
    <property type="entry name" value="Sortase_dom-sf"/>
</dbReference>
<organism evidence="2 3">
    <name type="scientific">Photobacterium aquae</name>
    <dbReference type="NCBI Taxonomy" id="1195763"/>
    <lineage>
        <taxon>Bacteria</taxon>
        <taxon>Pseudomonadati</taxon>
        <taxon>Pseudomonadota</taxon>
        <taxon>Gammaproteobacteria</taxon>
        <taxon>Vibrionales</taxon>
        <taxon>Vibrionaceae</taxon>
        <taxon>Photobacterium</taxon>
    </lineage>
</organism>
<proteinExistence type="predicted"/>
<dbReference type="GO" id="GO:0016787">
    <property type="term" value="F:hydrolase activity"/>
    <property type="evidence" value="ECO:0007669"/>
    <property type="project" value="UniProtKB-KW"/>
</dbReference>
<dbReference type="InterPro" id="IPR022445">
    <property type="entry name" value="Sortase_proteobact_type"/>
</dbReference>
<accession>A0A0J1H156</accession>
<dbReference type="OrthoDB" id="9790661at2"/>
<dbReference type="EMBL" id="LDOT01000013">
    <property type="protein sequence ID" value="KLV05558.1"/>
    <property type="molecule type" value="Genomic_DNA"/>
</dbReference>
<keyword evidence="1" id="KW-0378">Hydrolase</keyword>
<reference evidence="2 3" key="1">
    <citation type="submission" date="2015-05" db="EMBL/GenBank/DDBJ databases">
        <title>Photobacterium galathea sp. nov.</title>
        <authorList>
            <person name="Machado H."/>
            <person name="Gram L."/>
        </authorList>
    </citation>
    <scope>NUCLEOTIDE SEQUENCE [LARGE SCALE GENOMIC DNA]</scope>
    <source>
        <strain evidence="2 3">CGMCC 1.12159</strain>
    </source>
</reference>
<dbReference type="InterPro" id="IPR041999">
    <property type="entry name" value="Sortase_D_1"/>
</dbReference>
<dbReference type="AlphaFoldDB" id="A0A0J1H156"/>
<dbReference type="SUPFAM" id="SSF63817">
    <property type="entry name" value="Sortase"/>
    <property type="match status" value="1"/>
</dbReference>
<dbReference type="CDD" id="cd05828">
    <property type="entry name" value="Sortase_D_1"/>
    <property type="match status" value="1"/>
</dbReference>
<dbReference type="Gene3D" id="2.40.260.10">
    <property type="entry name" value="Sortase"/>
    <property type="match status" value="1"/>
</dbReference>
<evidence type="ECO:0000313" key="3">
    <source>
        <dbReference type="Proteomes" id="UP000036097"/>
    </source>
</evidence>
<keyword evidence="3" id="KW-1185">Reference proteome</keyword>
<evidence type="ECO:0000256" key="1">
    <source>
        <dbReference type="ARBA" id="ARBA00022801"/>
    </source>
</evidence>
<dbReference type="NCBIfam" id="TIGR01076">
    <property type="entry name" value="sortase_fam"/>
    <property type="match status" value="1"/>
</dbReference>
<dbReference type="InterPro" id="IPR005754">
    <property type="entry name" value="Sortase"/>
</dbReference>
<gene>
    <name evidence="2" type="ORF">ABT56_11375</name>
</gene>
<dbReference type="NCBIfam" id="TIGR03784">
    <property type="entry name" value="marine_sortase"/>
    <property type="match status" value="1"/>
</dbReference>
<evidence type="ECO:0000313" key="2">
    <source>
        <dbReference type="EMBL" id="KLV05558.1"/>
    </source>
</evidence>
<dbReference type="Pfam" id="PF04203">
    <property type="entry name" value="Sortase"/>
    <property type="match status" value="1"/>
</dbReference>
<comment type="caution">
    <text evidence="2">The sequence shown here is derived from an EMBL/GenBank/DDBJ whole genome shotgun (WGS) entry which is preliminary data.</text>
</comment>
<dbReference type="Proteomes" id="UP000036097">
    <property type="component" value="Unassembled WGS sequence"/>
</dbReference>
<dbReference type="RefSeq" id="WP_047878986.1">
    <property type="nucleotide sequence ID" value="NZ_LDOT01000013.1"/>
</dbReference>
<evidence type="ECO:0008006" key="4">
    <source>
        <dbReference type="Google" id="ProtNLM"/>
    </source>
</evidence>
<dbReference type="PATRIC" id="fig|1195763.3.peg.2393"/>